<dbReference type="GO" id="GO:0003984">
    <property type="term" value="F:acetolactate synthase activity"/>
    <property type="evidence" value="ECO:0007669"/>
    <property type="project" value="TreeGrafter"/>
</dbReference>
<dbReference type="PANTHER" id="PTHR18968:SF170">
    <property type="entry name" value="ACETOLACTATE SYNTHASE ISOZYME 1 LARGE SUBUNIT"/>
    <property type="match status" value="1"/>
</dbReference>
<feature type="domain" description="Thiamine pyrophosphate enzyme N-terminal TPP-binding" evidence="2">
    <location>
        <begin position="4"/>
        <end position="91"/>
    </location>
</feature>
<evidence type="ECO:0000256" key="1">
    <source>
        <dbReference type="ARBA" id="ARBA00007812"/>
    </source>
</evidence>
<gene>
    <name evidence="3" type="ORF">B1J93_14735</name>
</gene>
<reference evidence="3 4" key="1">
    <citation type="submission" date="2017-02" db="EMBL/GenBank/DDBJ databases">
        <title>Comparative genomic analysis of Brazilian Leptospira kirschneri strains of different serogroups.</title>
        <authorList>
            <person name="Moreno L.Z."/>
            <person name="Miraglia F."/>
            <person name="Kremer F.S."/>
            <person name="Eslabao M.R."/>
            <person name="Lilenbaum W."/>
            <person name="Dellagostin O.A."/>
            <person name="Moreno A.M."/>
        </authorList>
    </citation>
    <scope>NUCLEOTIDE SEQUENCE [LARGE SCALE GENOMIC DNA]</scope>
    <source>
        <strain evidence="3 4">M110/06</strain>
    </source>
</reference>
<dbReference type="InterPro" id="IPR029061">
    <property type="entry name" value="THDP-binding"/>
</dbReference>
<dbReference type="Proteomes" id="UP000191008">
    <property type="component" value="Unassembled WGS sequence"/>
</dbReference>
<dbReference type="InterPro" id="IPR045229">
    <property type="entry name" value="TPP_enz"/>
</dbReference>
<dbReference type="SUPFAM" id="SSF52518">
    <property type="entry name" value="Thiamin diphosphate-binding fold (THDP-binding)"/>
    <property type="match status" value="1"/>
</dbReference>
<dbReference type="GO" id="GO:0030976">
    <property type="term" value="F:thiamine pyrophosphate binding"/>
    <property type="evidence" value="ECO:0007669"/>
    <property type="project" value="InterPro"/>
</dbReference>
<dbReference type="GO" id="GO:0009099">
    <property type="term" value="P:L-valine biosynthetic process"/>
    <property type="evidence" value="ECO:0007669"/>
    <property type="project" value="TreeGrafter"/>
</dbReference>
<dbReference type="EMBL" id="MVIT01000073">
    <property type="protein sequence ID" value="OOV41008.1"/>
    <property type="molecule type" value="Genomic_DNA"/>
</dbReference>
<organism evidence="3 4">
    <name type="scientific">Leptospira kirschneri serovar Pomona</name>
    <dbReference type="NCBI Taxonomy" id="561005"/>
    <lineage>
        <taxon>Bacteria</taxon>
        <taxon>Pseudomonadati</taxon>
        <taxon>Spirochaetota</taxon>
        <taxon>Spirochaetia</taxon>
        <taxon>Leptospirales</taxon>
        <taxon>Leptospiraceae</taxon>
        <taxon>Leptospira</taxon>
    </lineage>
</organism>
<dbReference type="CDD" id="cd07035">
    <property type="entry name" value="TPP_PYR_POX_like"/>
    <property type="match status" value="1"/>
</dbReference>
<dbReference type="PANTHER" id="PTHR18968">
    <property type="entry name" value="THIAMINE PYROPHOSPHATE ENZYMES"/>
    <property type="match status" value="1"/>
</dbReference>
<sequence>MNLNGAEFIVRFLEFAGVEIVSGIPGGASLPIYDALYGSKIRHILARHEQGAGFIAGGMARANGKPGVCFASSGPGVTNLITAVADAKMDSNRDHWTGAGFYDWHGRISGN</sequence>
<dbReference type="GO" id="GO:0009097">
    <property type="term" value="P:isoleucine biosynthetic process"/>
    <property type="evidence" value="ECO:0007669"/>
    <property type="project" value="TreeGrafter"/>
</dbReference>
<evidence type="ECO:0000313" key="3">
    <source>
        <dbReference type="EMBL" id="OOV41008.1"/>
    </source>
</evidence>
<comment type="caution">
    <text evidence="3">The sequence shown here is derived from an EMBL/GenBank/DDBJ whole genome shotgun (WGS) entry which is preliminary data.</text>
</comment>
<name>A0A1T1DJE8_9LEPT</name>
<dbReference type="Pfam" id="PF02776">
    <property type="entry name" value="TPP_enzyme_N"/>
    <property type="match status" value="1"/>
</dbReference>
<accession>A0A1T1DJE8</accession>
<dbReference type="Gene3D" id="3.40.50.970">
    <property type="match status" value="1"/>
</dbReference>
<dbReference type="GO" id="GO:0005948">
    <property type="term" value="C:acetolactate synthase complex"/>
    <property type="evidence" value="ECO:0007669"/>
    <property type="project" value="TreeGrafter"/>
</dbReference>
<dbReference type="AlphaFoldDB" id="A0A1T1DJE8"/>
<protein>
    <submittedName>
        <fullName evidence="3">Acetolactate synthase</fullName>
    </submittedName>
</protein>
<evidence type="ECO:0000313" key="4">
    <source>
        <dbReference type="Proteomes" id="UP000191008"/>
    </source>
</evidence>
<dbReference type="GO" id="GO:0050660">
    <property type="term" value="F:flavin adenine dinucleotide binding"/>
    <property type="evidence" value="ECO:0007669"/>
    <property type="project" value="TreeGrafter"/>
</dbReference>
<evidence type="ECO:0000259" key="2">
    <source>
        <dbReference type="Pfam" id="PF02776"/>
    </source>
</evidence>
<proteinExistence type="inferred from homology"/>
<comment type="similarity">
    <text evidence="1">Belongs to the TPP enzyme family.</text>
</comment>
<dbReference type="InterPro" id="IPR012001">
    <property type="entry name" value="Thiamin_PyroP_enz_TPP-bd_dom"/>
</dbReference>